<organism evidence="2 3">
    <name type="scientific">Rhododendron simsii</name>
    <name type="common">Sims's rhododendron</name>
    <dbReference type="NCBI Taxonomy" id="118357"/>
    <lineage>
        <taxon>Eukaryota</taxon>
        <taxon>Viridiplantae</taxon>
        <taxon>Streptophyta</taxon>
        <taxon>Embryophyta</taxon>
        <taxon>Tracheophyta</taxon>
        <taxon>Spermatophyta</taxon>
        <taxon>Magnoliopsida</taxon>
        <taxon>eudicotyledons</taxon>
        <taxon>Gunneridae</taxon>
        <taxon>Pentapetalae</taxon>
        <taxon>asterids</taxon>
        <taxon>Ericales</taxon>
        <taxon>Ericaceae</taxon>
        <taxon>Ericoideae</taxon>
        <taxon>Rhodoreae</taxon>
        <taxon>Rhododendron</taxon>
    </lineage>
</organism>
<keyword evidence="3" id="KW-1185">Reference proteome</keyword>
<dbReference type="Proteomes" id="UP000626092">
    <property type="component" value="Unassembled WGS sequence"/>
</dbReference>
<dbReference type="PANTHER" id="PTHR31672:SF13">
    <property type="entry name" value="F-BOX PROTEIN CPR30-LIKE"/>
    <property type="match status" value="1"/>
</dbReference>
<accession>A0A834H6T3</accession>
<comment type="caution">
    <text evidence="2">The sequence shown here is derived from an EMBL/GenBank/DDBJ whole genome shotgun (WGS) entry which is preliminary data.</text>
</comment>
<dbReference type="InterPro" id="IPR013187">
    <property type="entry name" value="F-box-assoc_dom_typ3"/>
</dbReference>
<sequence length="685" mass="76693">MLKPADPKETELKLVDLHISPSTPPRKPRTELVTTIKLPKASIPSNIIGSCNGLLCLGLGNPGPLGPIGPIRICNPLLRDVVTLPCPGDRLISLFSCAFGYSPVTDQYKVVWSFQLGVVDPGTDRGTCGAEIYTLGEGSWRSIGEIPTLIYSSSINAFLNGSLHWVNACLIYCFDFGSEQLQAVPEPSEFELPTSFVIDILSRLPIITLFDFRRVCKDWLSLISDPYFANSHLSKSHIRLLLKPSNPEETELKLNLVDLHISPSPPRNARMELVTSINLPKGRNPFIAFTVIGSCNGLLCLGNPYSDGPIRICNPLLRDLVELPNCPSGRSISRFSCAFGNCPLSDQYKVVRSFRVVVVNPMTGRETCEAEIYTLGEGSWRSIGEIPTMVDSSSFNASLNGLLHWVNVYAFIYCFDFRSEQLRVVPEPSEFRKVKCAYVMRVGVLRGCLSICDSSNPHRVEVWVMKDYGVKESWSRDFVIDTLMIDGRFLGYYEPFMVLNDGQILIFGYNWHSILHYDSKSKCLRNVDGYGQFYRGLAHIPSLLLLRDIAKGENFKRVFALTWVAYGAQYIGGEGQRGRGKCIGNLEQERWKGTEDVSNLLTLAAMIMWRIWKCRNGTLFNGSAPEPQQMVLLAVRLRIEHVQAMRGMVTEPRQRSRQDGGVGAVFWQRPAFGKLKINVDGAWVR</sequence>
<dbReference type="NCBIfam" id="TIGR01640">
    <property type="entry name" value="F_box_assoc_1"/>
    <property type="match status" value="2"/>
</dbReference>
<dbReference type="SUPFAM" id="SSF50965">
    <property type="entry name" value="Galactose oxidase, central domain"/>
    <property type="match status" value="1"/>
</dbReference>
<dbReference type="PROSITE" id="PS50181">
    <property type="entry name" value="FBOX"/>
    <property type="match status" value="1"/>
</dbReference>
<dbReference type="OrthoDB" id="610337at2759"/>
<evidence type="ECO:0000259" key="1">
    <source>
        <dbReference type="PROSITE" id="PS50181"/>
    </source>
</evidence>
<dbReference type="Gene3D" id="1.20.1280.50">
    <property type="match status" value="1"/>
</dbReference>
<evidence type="ECO:0000313" key="3">
    <source>
        <dbReference type="Proteomes" id="UP000626092"/>
    </source>
</evidence>
<protein>
    <recommendedName>
        <fullName evidence="1">F-box domain-containing protein</fullName>
    </recommendedName>
</protein>
<gene>
    <name evidence="2" type="ORF">RHSIM_Rhsim04G0044400</name>
</gene>
<evidence type="ECO:0000313" key="2">
    <source>
        <dbReference type="EMBL" id="KAF7146435.1"/>
    </source>
</evidence>
<dbReference type="InterPro" id="IPR011043">
    <property type="entry name" value="Gal_Oxase/kelch_b-propeller"/>
</dbReference>
<feature type="domain" description="F-box" evidence="1">
    <location>
        <begin position="186"/>
        <end position="236"/>
    </location>
</feature>
<reference evidence="2" key="1">
    <citation type="submission" date="2019-11" db="EMBL/GenBank/DDBJ databases">
        <authorList>
            <person name="Liu Y."/>
            <person name="Hou J."/>
            <person name="Li T.-Q."/>
            <person name="Guan C.-H."/>
            <person name="Wu X."/>
            <person name="Wu H.-Z."/>
            <person name="Ling F."/>
            <person name="Zhang R."/>
            <person name="Shi X.-G."/>
            <person name="Ren J.-P."/>
            <person name="Chen E.-F."/>
            <person name="Sun J.-M."/>
        </authorList>
    </citation>
    <scope>NUCLEOTIDE SEQUENCE</scope>
    <source>
        <strain evidence="2">Adult_tree_wgs_1</strain>
        <tissue evidence="2">Leaves</tissue>
    </source>
</reference>
<dbReference type="AlphaFoldDB" id="A0A834H6T3"/>
<dbReference type="InterPro" id="IPR017451">
    <property type="entry name" value="F-box-assoc_interact_dom"/>
</dbReference>
<dbReference type="EMBL" id="WJXA01000004">
    <property type="protein sequence ID" value="KAF7146435.1"/>
    <property type="molecule type" value="Genomic_DNA"/>
</dbReference>
<dbReference type="SUPFAM" id="SSF81383">
    <property type="entry name" value="F-box domain"/>
    <property type="match status" value="1"/>
</dbReference>
<name>A0A834H6T3_RHOSS</name>
<dbReference type="Pfam" id="PF08268">
    <property type="entry name" value="FBA_3"/>
    <property type="match status" value="2"/>
</dbReference>
<proteinExistence type="predicted"/>
<dbReference type="InterPro" id="IPR036047">
    <property type="entry name" value="F-box-like_dom_sf"/>
</dbReference>
<dbReference type="Pfam" id="PF00646">
    <property type="entry name" value="F-box"/>
    <property type="match status" value="1"/>
</dbReference>
<dbReference type="InterPro" id="IPR001810">
    <property type="entry name" value="F-box_dom"/>
</dbReference>
<dbReference type="PANTHER" id="PTHR31672">
    <property type="entry name" value="BNACNNG10540D PROTEIN"/>
    <property type="match status" value="1"/>
</dbReference>
<dbReference type="InterPro" id="IPR050796">
    <property type="entry name" value="SCF_F-box_component"/>
</dbReference>
<dbReference type="SMART" id="SM00256">
    <property type="entry name" value="FBOX"/>
    <property type="match status" value="1"/>
</dbReference>